<sequence length="415" mass="43695">MSRITTAVERIRTTPGLLRDLSAVLVCLVLGISCGVYILAGQSWEKPWEERFTFAADFDKAPAVRPESLQEVRIAGVQVGRITDAEPTEAGTARVTMSIDPDQTVYENARVVIRTKSPLNVMYVTLDPGGPPAAPLERGAVIPVQQTDRAIQPNELLDNLDSRTRSALTSLLEEADVALTDAAVDLGPGLDATRGAMTSFQPVLELLDERREHLASIVSSFAVIAETAGEDDERLASLVASLDDTLAALAARDTELAASLASLPGFTESLGSSMTTVQTLTASLDPTLDDVVAAAAALPQATRELTGTVAAIRRFVAGAAPVIDKAGPVVADLRPVVPQLAAAATSLDTSVTRFLPSATERIVPWMDDLAAFVYQTSSSFSLYDANGGLGRANVTVDLTNPTGGLGDEGIEQEGR</sequence>
<name>A0A6P0HGN3_9ACTN</name>
<evidence type="ECO:0000313" key="3">
    <source>
        <dbReference type="EMBL" id="NEN77869.1"/>
    </source>
</evidence>
<protein>
    <submittedName>
        <fullName evidence="3">MCE family protein</fullName>
    </submittedName>
</protein>
<dbReference type="RefSeq" id="WP_163771226.1">
    <property type="nucleotide sequence ID" value="NZ_JAAGXA010000003.1"/>
</dbReference>
<proteinExistence type="predicted"/>
<keyword evidence="1" id="KW-1133">Transmembrane helix</keyword>
<evidence type="ECO:0000256" key="1">
    <source>
        <dbReference type="SAM" id="Phobius"/>
    </source>
</evidence>
<reference evidence="3 4" key="1">
    <citation type="journal article" date="2014" name="Int. J. Syst. Evol. Microbiol.">
        <title>Nocardioides zeae sp. nov., isolated from the stem of Zea mays.</title>
        <authorList>
            <person name="Glaeser S.P."/>
            <person name="McInroy J.A."/>
            <person name="Busse H.J."/>
            <person name="Kampfer P."/>
        </authorList>
    </citation>
    <scope>NUCLEOTIDE SEQUENCE [LARGE SCALE GENOMIC DNA]</scope>
    <source>
        <strain evidence="3 4">JCM 30728</strain>
    </source>
</reference>
<dbReference type="InterPro" id="IPR003399">
    <property type="entry name" value="Mce/MlaD"/>
</dbReference>
<dbReference type="PROSITE" id="PS51257">
    <property type="entry name" value="PROKAR_LIPOPROTEIN"/>
    <property type="match status" value="1"/>
</dbReference>
<dbReference type="PANTHER" id="PTHR33371">
    <property type="entry name" value="INTERMEMBRANE PHOSPHOLIPID TRANSPORT SYSTEM BINDING PROTEIN MLAD-RELATED"/>
    <property type="match status" value="1"/>
</dbReference>
<dbReference type="Pfam" id="PF02470">
    <property type="entry name" value="MlaD"/>
    <property type="match status" value="1"/>
</dbReference>
<evidence type="ECO:0000259" key="2">
    <source>
        <dbReference type="Pfam" id="PF02470"/>
    </source>
</evidence>
<dbReference type="InterPro" id="IPR052336">
    <property type="entry name" value="MlaD_Phospholipid_Transporter"/>
</dbReference>
<dbReference type="PANTHER" id="PTHR33371:SF4">
    <property type="entry name" value="INTERMEMBRANE PHOSPHOLIPID TRANSPORT SYSTEM BINDING PROTEIN MLAD"/>
    <property type="match status" value="1"/>
</dbReference>
<evidence type="ECO:0000313" key="4">
    <source>
        <dbReference type="Proteomes" id="UP000468687"/>
    </source>
</evidence>
<feature type="transmembrane region" description="Helical" evidence="1">
    <location>
        <begin position="21"/>
        <end position="40"/>
    </location>
</feature>
<dbReference type="Proteomes" id="UP000468687">
    <property type="component" value="Unassembled WGS sequence"/>
</dbReference>
<gene>
    <name evidence="3" type="ORF">G3T38_06225</name>
</gene>
<organism evidence="3 4">
    <name type="scientific">Nocardioides zeae</name>
    <dbReference type="NCBI Taxonomy" id="1457234"/>
    <lineage>
        <taxon>Bacteria</taxon>
        <taxon>Bacillati</taxon>
        <taxon>Actinomycetota</taxon>
        <taxon>Actinomycetes</taxon>
        <taxon>Propionibacteriales</taxon>
        <taxon>Nocardioidaceae</taxon>
        <taxon>Nocardioides</taxon>
    </lineage>
</organism>
<keyword evidence="4" id="KW-1185">Reference proteome</keyword>
<comment type="caution">
    <text evidence="3">The sequence shown here is derived from an EMBL/GenBank/DDBJ whole genome shotgun (WGS) entry which is preliminary data.</text>
</comment>
<keyword evidence="1" id="KW-0812">Transmembrane</keyword>
<dbReference type="AlphaFoldDB" id="A0A6P0HGN3"/>
<dbReference type="EMBL" id="JAAGXA010000003">
    <property type="protein sequence ID" value="NEN77869.1"/>
    <property type="molecule type" value="Genomic_DNA"/>
</dbReference>
<keyword evidence="1" id="KW-0472">Membrane</keyword>
<accession>A0A6P0HGN3</accession>
<feature type="domain" description="Mce/MlaD" evidence="2">
    <location>
        <begin position="55"/>
        <end position="129"/>
    </location>
</feature>